<organism evidence="1 2">
    <name type="scientific">Choiromyces venosus 120613-1</name>
    <dbReference type="NCBI Taxonomy" id="1336337"/>
    <lineage>
        <taxon>Eukaryota</taxon>
        <taxon>Fungi</taxon>
        <taxon>Dikarya</taxon>
        <taxon>Ascomycota</taxon>
        <taxon>Pezizomycotina</taxon>
        <taxon>Pezizomycetes</taxon>
        <taxon>Pezizales</taxon>
        <taxon>Tuberaceae</taxon>
        <taxon>Choiromyces</taxon>
    </lineage>
</organism>
<reference evidence="1 2" key="1">
    <citation type="journal article" date="2018" name="Nat. Ecol. Evol.">
        <title>Pezizomycetes genomes reveal the molecular basis of ectomycorrhizal truffle lifestyle.</title>
        <authorList>
            <person name="Murat C."/>
            <person name="Payen T."/>
            <person name="Noel B."/>
            <person name="Kuo A."/>
            <person name="Morin E."/>
            <person name="Chen J."/>
            <person name="Kohler A."/>
            <person name="Krizsan K."/>
            <person name="Balestrini R."/>
            <person name="Da Silva C."/>
            <person name="Montanini B."/>
            <person name="Hainaut M."/>
            <person name="Levati E."/>
            <person name="Barry K.W."/>
            <person name="Belfiori B."/>
            <person name="Cichocki N."/>
            <person name="Clum A."/>
            <person name="Dockter R.B."/>
            <person name="Fauchery L."/>
            <person name="Guy J."/>
            <person name="Iotti M."/>
            <person name="Le Tacon F."/>
            <person name="Lindquist E.A."/>
            <person name="Lipzen A."/>
            <person name="Malagnac F."/>
            <person name="Mello A."/>
            <person name="Molinier V."/>
            <person name="Miyauchi S."/>
            <person name="Poulain J."/>
            <person name="Riccioni C."/>
            <person name="Rubini A."/>
            <person name="Sitrit Y."/>
            <person name="Splivallo R."/>
            <person name="Traeger S."/>
            <person name="Wang M."/>
            <person name="Zifcakova L."/>
            <person name="Wipf D."/>
            <person name="Zambonelli A."/>
            <person name="Paolocci F."/>
            <person name="Nowrousian M."/>
            <person name="Ottonello S."/>
            <person name="Baldrian P."/>
            <person name="Spatafora J.W."/>
            <person name="Henrissat B."/>
            <person name="Nagy L.G."/>
            <person name="Aury J.M."/>
            <person name="Wincker P."/>
            <person name="Grigoriev I.V."/>
            <person name="Bonfante P."/>
            <person name="Martin F.M."/>
        </authorList>
    </citation>
    <scope>NUCLEOTIDE SEQUENCE [LARGE SCALE GENOMIC DNA]</scope>
    <source>
        <strain evidence="1 2">120613-1</strain>
    </source>
</reference>
<evidence type="ECO:0000313" key="1">
    <source>
        <dbReference type="EMBL" id="RPA90507.1"/>
    </source>
</evidence>
<evidence type="ECO:0000313" key="2">
    <source>
        <dbReference type="Proteomes" id="UP000276215"/>
    </source>
</evidence>
<protein>
    <submittedName>
        <fullName evidence="1">Uncharacterized protein</fullName>
    </submittedName>
</protein>
<dbReference type="Proteomes" id="UP000276215">
    <property type="component" value="Unassembled WGS sequence"/>
</dbReference>
<name>A0A3N4IZS6_9PEZI</name>
<dbReference type="EMBL" id="ML120522">
    <property type="protein sequence ID" value="RPA90507.1"/>
    <property type="molecule type" value="Genomic_DNA"/>
</dbReference>
<sequence>MKHYLSLQRSKNQKLNQSCLLHIMSVPSTQMMVKGEIGSMRIRHKFEKKIKVKTSMCLIF</sequence>
<gene>
    <name evidence="1" type="ORF">L873DRAFT_433346</name>
</gene>
<accession>A0A3N4IZS6</accession>
<proteinExistence type="predicted"/>
<keyword evidence="2" id="KW-1185">Reference proteome</keyword>
<dbReference type="AlphaFoldDB" id="A0A3N4IZS6"/>